<dbReference type="InterPro" id="IPR000965">
    <property type="entry name" value="GPR_dom"/>
</dbReference>
<dbReference type="RefSeq" id="WP_066662936.1">
    <property type="nucleotide sequence ID" value="NZ_CP011402.1"/>
</dbReference>
<dbReference type="NCBIfam" id="TIGR00407">
    <property type="entry name" value="proA"/>
    <property type="match status" value="1"/>
</dbReference>
<dbReference type="PIRSF" id="PIRSF000151">
    <property type="entry name" value="GPR"/>
    <property type="match status" value="1"/>
</dbReference>
<dbReference type="InterPro" id="IPR016161">
    <property type="entry name" value="Ald_DH/histidinol_DH"/>
</dbReference>
<dbReference type="GO" id="GO:0004350">
    <property type="term" value="F:glutamate-5-semialdehyde dehydrogenase activity"/>
    <property type="evidence" value="ECO:0007669"/>
    <property type="project" value="UniProtKB-UniRule"/>
</dbReference>
<reference evidence="10" key="1">
    <citation type="submission" date="2016-10" db="EMBL/GenBank/DDBJ databases">
        <authorList>
            <person name="Varghese N."/>
        </authorList>
    </citation>
    <scope>NUCLEOTIDE SEQUENCE [LARGE SCALE GENOMIC DNA]</scope>
    <source>
        <strain evidence="10">DSM 21843</strain>
    </source>
</reference>
<dbReference type="FunFam" id="3.40.309.10:FF:000006">
    <property type="entry name" value="Gamma-glutamyl phosphate reductase"/>
    <property type="match status" value="1"/>
</dbReference>
<gene>
    <name evidence="7" type="primary">proA</name>
    <name evidence="9" type="ORF">SAMN02910314_00879</name>
</gene>
<evidence type="ECO:0000313" key="10">
    <source>
        <dbReference type="Proteomes" id="UP000182975"/>
    </source>
</evidence>
<dbReference type="EMBL" id="FOEC01000004">
    <property type="protein sequence ID" value="SEO69162.1"/>
    <property type="molecule type" value="Genomic_DNA"/>
</dbReference>
<feature type="domain" description="Aldehyde dehydrogenase" evidence="8">
    <location>
        <begin position="3"/>
        <end position="278"/>
    </location>
</feature>
<evidence type="ECO:0000256" key="2">
    <source>
        <dbReference type="ARBA" id="ARBA00022605"/>
    </source>
</evidence>
<keyword evidence="7" id="KW-0963">Cytoplasm</keyword>
<organism evidence="9 10">
    <name type="scientific">Denitrobacterium detoxificans</name>
    <dbReference type="NCBI Taxonomy" id="79604"/>
    <lineage>
        <taxon>Bacteria</taxon>
        <taxon>Bacillati</taxon>
        <taxon>Actinomycetota</taxon>
        <taxon>Coriobacteriia</taxon>
        <taxon>Eggerthellales</taxon>
        <taxon>Eggerthellaceae</taxon>
        <taxon>Denitrobacterium</taxon>
    </lineage>
</organism>
<dbReference type="STRING" id="79604.AAY81_06570"/>
<comment type="subcellular location">
    <subcellularLocation>
        <location evidence="7">Cytoplasm</location>
    </subcellularLocation>
</comment>
<protein>
    <recommendedName>
        <fullName evidence="7">Gamma-glutamyl phosphate reductase</fullName>
        <shortName evidence="7">GPR</shortName>
        <ecNumber evidence="7">1.2.1.41</ecNumber>
    </recommendedName>
    <alternativeName>
        <fullName evidence="7">Glutamate-5-semialdehyde dehydrogenase</fullName>
    </alternativeName>
    <alternativeName>
        <fullName evidence="7">Glutamyl-gamma-semialdehyde dehydrogenase</fullName>
        <shortName evidence="7">GSA dehydrogenase</shortName>
    </alternativeName>
</protein>
<dbReference type="Gene3D" id="3.40.309.10">
    <property type="entry name" value="Aldehyde Dehydrogenase, Chain A, domain 2"/>
    <property type="match status" value="1"/>
</dbReference>
<dbReference type="NCBIfam" id="NF001221">
    <property type="entry name" value="PRK00197.1"/>
    <property type="match status" value="1"/>
</dbReference>
<dbReference type="OrthoDB" id="9809970at2"/>
<dbReference type="SUPFAM" id="SSF53720">
    <property type="entry name" value="ALDH-like"/>
    <property type="match status" value="1"/>
</dbReference>
<evidence type="ECO:0000259" key="8">
    <source>
        <dbReference type="Pfam" id="PF00171"/>
    </source>
</evidence>
<dbReference type="Proteomes" id="UP000182975">
    <property type="component" value="Unassembled WGS sequence"/>
</dbReference>
<comment type="pathway">
    <text evidence="1 7">Amino-acid biosynthesis; L-proline biosynthesis; L-glutamate 5-semialdehyde from L-glutamate: step 2/2.</text>
</comment>
<evidence type="ECO:0000256" key="4">
    <source>
        <dbReference type="ARBA" id="ARBA00022857"/>
    </source>
</evidence>
<dbReference type="CDD" id="cd07079">
    <property type="entry name" value="ALDH_F18-19_ProA-GPR"/>
    <property type="match status" value="1"/>
</dbReference>
<dbReference type="GO" id="GO:0005737">
    <property type="term" value="C:cytoplasm"/>
    <property type="evidence" value="ECO:0007669"/>
    <property type="project" value="UniProtKB-SubCell"/>
</dbReference>
<evidence type="ECO:0000256" key="3">
    <source>
        <dbReference type="ARBA" id="ARBA00022650"/>
    </source>
</evidence>
<dbReference type="Pfam" id="PF00171">
    <property type="entry name" value="Aldedh"/>
    <property type="match status" value="1"/>
</dbReference>
<evidence type="ECO:0000256" key="7">
    <source>
        <dbReference type="HAMAP-Rule" id="MF_00412"/>
    </source>
</evidence>
<keyword evidence="10" id="KW-1185">Reference proteome</keyword>
<name>A0A172RYP4_9ACTN</name>
<dbReference type="PANTHER" id="PTHR11063:SF8">
    <property type="entry name" value="DELTA-1-PYRROLINE-5-CARBOXYLATE SYNTHASE"/>
    <property type="match status" value="1"/>
</dbReference>
<dbReference type="InterPro" id="IPR016163">
    <property type="entry name" value="Ald_DH_C"/>
</dbReference>
<keyword evidence="3 7" id="KW-0641">Proline biosynthesis</keyword>
<evidence type="ECO:0000313" key="9">
    <source>
        <dbReference type="EMBL" id="SEO69162.1"/>
    </source>
</evidence>
<dbReference type="InterPro" id="IPR015590">
    <property type="entry name" value="Aldehyde_DH_dom"/>
</dbReference>
<dbReference type="PANTHER" id="PTHR11063">
    <property type="entry name" value="GLUTAMATE SEMIALDEHYDE DEHYDROGENASE"/>
    <property type="match status" value="1"/>
</dbReference>
<dbReference type="UniPathway" id="UPA00098">
    <property type="reaction ID" value="UER00360"/>
</dbReference>
<dbReference type="InterPro" id="IPR012134">
    <property type="entry name" value="Glu-5-SA_DH"/>
</dbReference>
<dbReference type="KEGG" id="ddt:AAY81_06570"/>
<dbReference type="HAMAP" id="MF_00412">
    <property type="entry name" value="ProA"/>
    <property type="match status" value="1"/>
</dbReference>
<evidence type="ECO:0000256" key="6">
    <source>
        <dbReference type="ARBA" id="ARBA00049024"/>
    </source>
</evidence>
<keyword evidence="4 7" id="KW-0521">NADP</keyword>
<keyword evidence="5 7" id="KW-0560">Oxidoreductase</keyword>
<dbReference type="Gene3D" id="3.40.605.10">
    <property type="entry name" value="Aldehyde Dehydrogenase, Chain A, domain 1"/>
    <property type="match status" value="1"/>
</dbReference>
<dbReference type="AlphaFoldDB" id="A0A172RYP4"/>
<accession>A0A172RYP4</accession>
<keyword evidence="2 7" id="KW-0028">Amino-acid biosynthesis</keyword>
<comment type="function">
    <text evidence="7">Catalyzes the NADPH-dependent reduction of L-glutamate 5-phosphate into L-glutamate 5-semialdehyde and phosphate. The product spontaneously undergoes cyclization to form 1-pyrroline-5-carboxylate.</text>
</comment>
<dbReference type="EC" id="1.2.1.41" evidence="7"/>
<proteinExistence type="inferred from homology"/>
<comment type="catalytic activity">
    <reaction evidence="6 7">
        <text>L-glutamate 5-semialdehyde + phosphate + NADP(+) = L-glutamyl 5-phosphate + NADPH + H(+)</text>
        <dbReference type="Rhea" id="RHEA:19541"/>
        <dbReference type="ChEBI" id="CHEBI:15378"/>
        <dbReference type="ChEBI" id="CHEBI:43474"/>
        <dbReference type="ChEBI" id="CHEBI:57783"/>
        <dbReference type="ChEBI" id="CHEBI:58066"/>
        <dbReference type="ChEBI" id="CHEBI:58274"/>
        <dbReference type="ChEBI" id="CHEBI:58349"/>
        <dbReference type="EC" id="1.2.1.41"/>
    </reaction>
</comment>
<evidence type="ECO:0000256" key="5">
    <source>
        <dbReference type="ARBA" id="ARBA00023002"/>
    </source>
</evidence>
<comment type="similarity">
    <text evidence="7">Belongs to the gamma-glutamyl phosphate reductase family.</text>
</comment>
<dbReference type="InterPro" id="IPR016162">
    <property type="entry name" value="Ald_DH_N"/>
</dbReference>
<dbReference type="GO" id="GO:0050661">
    <property type="term" value="F:NADP binding"/>
    <property type="evidence" value="ECO:0007669"/>
    <property type="project" value="InterPro"/>
</dbReference>
<dbReference type="PATRIC" id="fig|79604.3.peg.1329"/>
<evidence type="ECO:0000256" key="1">
    <source>
        <dbReference type="ARBA" id="ARBA00004985"/>
    </source>
</evidence>
<sequence length="423" mass="44915">MSVKEIALAAKKASVACGKASLSVRNGALHTMAQALREHVADIVQANELDMQAAREAGTAEPLLDRLQLTAERIEGMACGLESLAELPDPLGQVQQERTLASGVNLTRVSVSMGVVAMVYEARPNVTADAAGICVKTGNACVLRGGSMAFNSNVYLAHLLHDAAVSAGMPINCICAVETKDRAATDELLQMRGIVDVLIPRGGAGLIQHCVQNATVPVIETGVGNCHVYVHEPANVEMARDIVVNAKTQRPGVCNAIESLLVDDSIAEQVLPVILPELASRDVVIHADEHAYAIAQQLIEQGVSMQLVPATEDDWATEYLNLDIAVRCMSGLDAAIEHVNRFGTRHSECIVTEDEAAAEEFLASIDAAAVYWNASTRFTDGGEFGLGAEIGISTQKLHARGPFALAALTTYKYLLRGSGQVRS</sequence>
<dbReference type="GO" id="GO:0055129">
    <property type="term" value="P:L-proline biosynthetic process"/>
    <property type="evidence" value="ECO:0007669"/>
    <property type="project" value="UniProtKB-UniRule"/>
</dbReference>